<evidence type="ECO:0000313" key="6">
    <source>
        <dbReference type="Proteomes" id="UP001212152"/>
    </source>
</evidence>
<keyword evidence="6" id="KW-1185">Reference proteome</keyword>
<comment type="caution">
    <text evidence="5">The sequence shown here is derived from an EMBL/GenBank/DDBJ whole genome shotgun (WGS) entry which is preliminary data.</text>
</comment>
<evidence type="ECO:0000256" key="2">
    <source>
        <dbReference type="SAM" id="Phobius"/>
    </source>
</evidence>
<dbReference type="Proteomes" id="UP001212152">
    <property type="component" value="Unassembled WGS sequence"/>
</dbReference>
<keyword evidence="2" id="KW-0812">Transmembrane</keyword>
<dbReference type="PANTHER" id="PTHR10900">
    <property type="entry name" value="PERIOSTIN-RELATED"/>
    <property type="match status" value="1"/>
</dbReference>
<dbReference type="Pfam" id="PF02469">
    <property type="entry name" value="Fasciclin"/>
    <property type="match status" value="2"/>
</dbReference>
<keyword evidence="2" id="KW-0472">Membrane</keyword>
<feature type="signal peptide" evidence="3">
    <location>
        <begin position="1"/>
        <end position="25"/>
    </location>
</feature>
<organism evidence="5 6">
    <name type="scientific">Geranomyces variabilis</name>
    <dbReference type="NCBI Taxonomy" id="109894"/>
    <lineage>
        <taxon>Eukaryota</taxon>
        <taxon>Fungi</taxon>
        <taxon>Fungi incertae sedis</taxon>
        <taxon>Chytridiomycota</taxon>
        <taxon>Chytridiomycota incertae sedis</taxon>
        <taxon>Chytridiomycetes</taxon>
        <taxon>Spizellomycetales</taxon>
        <taxon>Powellomycetaceae</taxon>
        <taxon>Geranomyces</taxon>
    </lineage>
</organism>
<dbReference type="InterPro" id="IPR050904">
    <property type="entry name" value="Adhesion/Biosynth-related"/>
</dbReference>
<dbReference type="PANTHER" id="PTHR10900:SF122">
    <property type="entry name" value="FAS1 DOMAIN-CONTAINING PROTEIN"/>
    <property type="match status" value="1"/>
</dbReference>
<dbReference type="EMBL" id="JADGJQ010000001">
    <property type="protein sequence ID" value="KAJ3185493.1"/>
    <property type="molecule type" value="Genomic_DNA"/>
</dbReference>
<feature type="transmembrane region" description="Helical" evidence="2">
    <location>
        <begin position="409"/>
        <end position="432"/>
    </location>
</feature>
<evidence type="ECO:0000313" key="5">
    <source>
        <dbReference type="EMBL" id="KAJ3185493.1"/>
    </source>
</evidence>
<feature type="domain" description="FAS1" evidence="4">
    <location>
        <begin position="29"/>
        <end position="171"/>
    </location>
</feature>
<feature type="region of interest" description="Disordered" evidence="1">
    <location>
        <begin position="362"/>
        <end position="397"/>
    </location>
</feature>
<gene>
    <name evidence="5" type="ORF">HDU87_000116</name>
</gene>
<feature type="domain" description="FAS1" evidence="4">
    <location>
        <begin position="167"/>
        <end position="338"/>
    </location>
</feature>
<protein>
    <recommendedName>
        <fullName evidence="4">FAS1 domain-containing protein</fullName>
    </recommendedName>
</protein>
<dbReference type="SUPFAM" id="SSF82153">
    <property type="entry name" value="FAS1 domain"/>
    <property type="match status" value="2"/>
</dbReference>
<accession>A0AAD5TS25</accession>
<evidence type="ECO:0000256" key="1">
    <source>
        <dbReference type="SAM" id="MobiDB-lite"/>
    </source>
</evidence>
<dbReference type="InterPro" id="IPR000782">
    <property type="entry name" value="FAS1_domain"/>
</dbReference>
<keyword evidence="2" id="KW-1133">Transmembrane helix</keyword>
<reference evidence="5" key="1">
    <citation type="submission" date="2020-05" db="EMBL/GenBank/DDBJ databases">
        <title>Phylogenomic resolution of chytrid fungi.</title>
        <authorList>
            <person name="Stajich J.E."/>
            <person name="Amses K."/>
            <person name="Simmons R."/>
            <person name="Seto K."/>
            <person name="Myers J."/>
            <person name="Bonds A."/>
            <person name="Quandt C.A."/>
            <person name="Barry K."/>
            <person name="Liu P."/>
            <person name="Grigoriev I."/>
            <person name="Longcore J.E."/>
            <person name="James T.Y."/>
        </authorList>
    </citation>
    <scope>NUCLEOTIDE SEQUENCE</scope>
    <source>
        <strain evidence="5">JEL0379</strain>
    </source>
</reference>
<dbReference type="SMART" id="SM00554">
    <property type="entry name" value="FAS1"/>
    <property type="match status" value="2"/>
</dbReference>
<dbReference type="Gene3D" id="2.30.180.10">
    <property type="entry name" value="FAS1 domain"/>
    <property type="match status" value="2"/>
</dbReference>
<proteinExistence type="predicted"/>
<feature type="chain" id="PRO_5041944563" description="FAS1 domain-containing protein" evidence="3">
    <location>
        <begin position="26"/>
        <end position="433"/>
    </location>
</feature>
<dbReference type="GO" id="GO:0005615">
    <property type="term" value="C:extracellular space"/>
    <property type="evidence" value="ECO:0007669"/>
    <property type="project" value="TreeGrafter"/>
</dbReference>
<evidence type="ECO:0000256" key="3">
    <source>
        <dbReference type="SAM" id="SignalP"/>
    </source>
</evidence>
<dbReference type="PROSITE" id="PS50213">
    <property type="entry name" value="FAS1"/>
    <property type="match status" value="2"/>
</dbReference>
<keyword evidence="3" id="KW-0732">Signal</keyword>
<dbReference type="AlphaFoldDB" id="A0AAD5TS25"/>
<sequence length="433" mass="45073">MLVSAPLVAAAAAAAAALLASGADAQTTTNNILENIHAMGSPNDARAYKVTQMAGYTNQYVSDLLSGPGPMTFFCPTDLAFQRLQQQNPAYYSLLTSDAATMQNVLRYHTVPNYVLDTALAPQKFFLPTAYGLNHIRVEMSNQTSSWPSAILFGGNNDSVADIVEVRRNFTSIVHTEKSSNGVLHLLDHILSPPKTFAEVVATRNLTSMVAALNEAQIDISTMSNFTLFAPRDDAFVNLNTFLTANNLSLTTGQFLKSLLSFHIVPSGQYFSSNFLTDITAYLATNLTNEEIRFDAHPSGINFYGAGQTGLKLMIPARLAEPDVFVQNGVMHVLEGAIIPNITAAIAGGNVVAPPYPANATNAIPPNSVRPGGPPPGNGSGSTDGGGGGSAGTGVTAAKSGAATAESRLLTMSPASGGLAAAAAVVAVVLALA</sequence>
<evidence type="ECO:0000259" key="4">
    <source>
        <dbReference type="PROSITE" id="PS50213"/>
    </source>
</evidence>
<dbReference type="GO" id="GO:0016236">
    <property type="term" value="P:macroautophagy"/>
    <property type="evidence" value="ECO:0007669"/>
    <property type="project" value="TreeGrafter"/>
</dbReference>
<feature type="compositionally biased region" description="Gly residues" evidence="1">
    <location>
        <begin position="378"/>
        <end position="392"/>
    </location>
</feature>
<dbReference type="GO" id="GO:0000329">
    <property type="term" value="C:fungal-type vacuole membrane"/>
    <property type="evidence" value="ECO:0007669"/>
    <property type="project" value="TreeGrafter"/>
</dbReference>
<name>A0AAD5TS25_9FUNG</name>
<dbReference type="InterPro" id="IPR036378">
    <property type="entry name" value="FAS1_dom_sf"/>
</dbReference>